<evidence type="ECO:0000313" key="2">
    <source>
        <dbReference type="EMBL" id="BES99967.1"/>
    </source>
</evidence>
<dbReference type="EMBL" id="AP028919">
    <property type="protein sequence ID" value="BES99967.1"/>
    <property type="molecule type" value="Genomic_DNA"/>
</dbReference>
<evidence type="ECO:0000256" key="1">
    <source>
        <dbReference type="SAM" id="MobiDB-lite"/>
    </source>
</evidence>
<reference evidence="2 3" key="1">
    <citation type="submission" date="2023-09" db="EMBL/GenBank/DDBJ databases">
        <title>Nesidiocoris tenuis whole genome shotgun sequence.</title>
        <authorList>
            <person name="Shibata T."/>
            <person name="Shimoda M."/>
            <person name="Kobayashi T."/>
            <person name="Uehara T."/>
        </authorList>
    </citation>
    <scope>NUCLEOTIDE SEQUENCE [LARGE SCALE GENOMIC DNA]</scope>
    <source>
        <strain evidence="2 3">Japan</strain>
    </source>
</reference>
<evidence type="ECO:0000313" key="3">
    <source>
        <dbReference type="Proteomes" id="UP001307889"/>
    </source>
</evidence>
<gene>
    <name evidence="2" type="ORF">NTJ_12784</name>
</gene>
<feature type="region of interest" description="Disordered" evidence="1">
    <location>
        <begin position="1"/>
        <end position="25"/>
    </location>
</feature>
<proteinExistence type="predicted"/>
<dbReference type="Proteomes" id="UP001307889">
    <property type="component" value="Chromosome 11"/>
</dbReference>
<accession>A0ABN7BAX5</accession>
<protein>
    <submittedName>
        <fullName evidence="2">Uncharacterized protein</fullName>
    </submittedName>
</protein>
<organism evidence="2 3">
    <name type="scientific">Nesidiocoris tenuis</name>
    <dbReference type="NCBI Taxonomy" id="355587"/>
    <lineage>
        <taxon>Eukaryota</taxon>
        <taxon>Metazoa</taxon>
        <taxon>Ecdysozoa</taxon>
        <taxon>Arthropoda</taxon>
        <taxon>Hexapoda</taxon>
        <taxon>Insecta</taxon>
        <taxon>Pterygota</taxon>
        <taxon>Neoptera</taxon>
        <taxon>Paraneoptera</taxon>
        <taxon>Hemiptera</taxon>
        <taxon>Heteroptera</taxon>
        <taxon>Panheteroptera</taxon>
        <taxon>Cimicomorpha</taxon>
        <taxon>Miridae</taxon>
        <taxon>Dicyphina</taxon>
        <taxon>Nesidiocoris</taxon>
    </lineage>
</organism>
<name>A0ABN7BAX5_9HEMI</name>
<sequence>MGVLRWQGPPCRRGGSNPSGSSVARRPFSVQVPCVSCESVPKRTSPVSIADINRALSVYGYHLITEPQVCGHMRGCQRETRNKQVCNANMYIEVYKFSMLSR</sequence>
<keyword evidence="3" id="KW-1185">Reference proteome</keyword>